<proteinExistence type="predicted"/>
<evidence type="ECO:0000313" key="2">
    <source>
        <dbReference type="Proteomes" id="UP000315215"/>
    </source>
</evidence>
<sequence>MEIYYHAVEAVVFQRLILFGEAVHADFAYRSVEKVKKTLADNVKVQTLSVNEVNVRISFEEHEMLFWRIEHY</sequence>
<name>A0A516KDT5_9BACI</name>
<accession>A0A516KDT5</accession>
<dbReference type="Proteomes" id="UP000315215">
    <property type="component" value="Chromosome"/>
</dbReference>
<evidence type="ECO:0000313" key="1">
    <source>
        <dbReference type="EMBL" id="QDP39573.1"/>
    </source>
</evidence>
<organism evidence="1 2">
    <name type="scientific">Radiobacillus deserti</name>
    <dbReference type="NCBI Taxonomy" id="2594883"/>
    <lineage>
        <taxon>Bacteria</taxon>
        <taxon>Bacillati</taxon>
        <taxon>Bacillota</taxon>
        <taxon>Bacilli</taxon>
        <taxon>Bacillales</taxon>
        <taxon>Bacillaceae</taxon>
        <taxon>Radiobacillus</taxon>
    </lineage>
</organism>
<dbReference type="AlphaFoldDB" id="A0A516KDT5"/>
<dbReference type="EMBL" id="CP041666">
    <property type="protein sequence ID" value="QDP39573.1"/>
    <property type="molecule type" value="Genomic_DNA"/>
</dbReference>
<keyword evidence="2" id="KW-1185">Reference proteome</keyword>
<gene>
    <name evidence="1" type="ORF">FN924_04895</name>
</gene>
<protein>
    <submittedName>
        <fullName evidence="1">Uncharacterized protein</fullName>
    </submittedName>
</protein>
<reference evidence="1 2" key="1">
    <citation type="submission" date="2019-07" db="EMBL/GenBank/DDBJ databases">
        <authorList>
            <person name="Li J."/>
        </authorList>
    </citation>
    <scope>NUCLEOTIDE SEQUENCE [LARGE SCALE GENOMIC DNA]</scope>
    <source>
        <strain evidence="1 2">TKL69</strain>
    </source>
</reference>
<dbReference type="KEGG" id="aqt:FN924_04895"/>